<reference evidence="2" key="1">
    <citation type="submission" date="2015-09" db="EMBL/GenBank/DDBJ databases">
        <title>De novo assembly of Pectinophora gossypiella (Pink Bollworm) gut transcriptome.</title>
        <authorList>
            <person name="Tassone E.E."/>
        </authorList>
    </citation>
    <scope>NUCLEOTIDE SEQUENCE</scope>
</reference>
<evidence type="ECO:0000259" key="1">
    <source>
        <dbReference type="Pfam" id="PF17921"/>
    </source>
</evidence>
<accession>A0A1E1W1J5</accession>
<organism evidence="2">
    <name type="scientific">Pectinophora gossypiella</name>
    <name type="common">Cotton pink bollworm</name>
    <name type="synonym">Depressaria gossypiella</name>
    <dbReference type="NCBI Taxonomy" id="13191"/>
    <lineage>
        <taxon>Eukaryota</taxon>
        <taxon>Metazoa</taxon>
        <taxon>Ecdysozoa</taxon>
        <taxon>Arthropoda</taxon>
        <taxon>Hexapoda</taxon>
        <taxon>Insecta</taxon>
        <taxon>Pterygota</taxon>
        <taxon>Neoptera</taxon>
        <taxon>Endopterygota</taxon>
        <taxon>Lepidoptera</taxon>
        <taxon>Glossata</taxon>
        <taxon>Ditrysia</taxon>
        <taxon>Gelechioidea</taxon>
        <taxon>Gelechiidae</taxon>
        <taxon>Apatetrinae</taxon>
        <taxon>Pectinophora</taxon>
    </lineage>
</organism>
<protein>
    <recommendedName>
        <fullName evidence="1">Integrase zinc-binding domain-containing protein</fullName>
    </recommendedName>
</protein>
<dbReference type="Pfam" id="PF17921">
    <property type="entry name" value="Integrase_H2C2"/>
    <property type="match status" value="1"/>
</dbReference>
<dbReference type="FunFam" id="1.10.340.70:FF:000001">
    <property type="entry name" value="Retrovirus-related Pol polyprotein from transposon gypsy-like Protein"/>
    <property type="match status" value="1"/>
</dbReference>
<dbReference type="InterPro" id="IPR041588">
    <property type="entry name" value="Integrase_H2C2"/>
</dbReference>
<evidence type="ECO:0000313" key="2">
    <source>
        <dbReference type="EMBL" id="JAT80846.1"/>
    </source>
</evidence>
<dbReference type="AlphaFoldDB" id="A0A1E1W1J5"/>
<feature type="domain" description="Integrase zinc-binding" evidence="1">
    <location>
        <begin position="78"/>
        <end position="136"/>
    </location>
</feature>
<dbReference type="Gene3D" id="1.10.340.70">
    <property type="match status" value="1"/>
</dbReference>
<name>A0A1E1W1J5_PECGO</name>
<dbReference type="PANTHER" id="PTHR47266">
    <property type="entry name" value="ENDONUCLEASE-RELATED"/>
    <property type="match status" value="1"/>
</dbReference>
<feature type="non-terminal residue" evidence="2">
    <location>
        <position position="1"/>
    </location>
</feature>
<feature type="non-terminal residue" evidence="2">
    <location>
        <position position="160"/>
    </location>
</feature>
<dbReference type="EMBL" id="GDQN01010208">
    <property type="protein sequence ID" value="JAT80846.1"/>
    <property type="molecule type" value="Transcribed_RNA"/>
</dbReference>
<proteinExistence type="predicted"/>
<gene>
    <name evidence="2" type="ORF">g.16926</name>
</gene>
<sequence>RGIDNVIPDALSRALPVAAIETNPYATQTTDGWYLNIYNGCQSSPTSFPNYYVRNGRLYRFMKAKCSLQAEFEWKEVVPKDMRCSIIMENHSAPTAGHFGIFKTYKRLALRYYWPGMHSDVVNAVSSCDTCNSQKHQNHAPLGEMGRPKHCSRPFQTISV</sequence>
<dbReference type="InterPro" id="IPR052160">
    <property type="entry name" value="Gypsy_RT_Integrase-like"/>
</dbReference>